<dbReference type="HOGENOM" id="CLU_076278_0_0_0"/>
<evidence type="ECO:0000259" key="6">
    <source>
        <dbReference type="Pfam" id="PF00696"/>
    </source>
</evidence>
<gene>
    <name evidence="7" type="ORF">U14_02108</name>
</gene>
<dbReference type="AlphaFoldDB" id="A0A0S6VZ19"/>
<keyword evidence="8" id="KW-1185">Reference proteome</keyword>
<dbReference type="Pfam" id="PF00696">
    <property type="entry name" value="AA_kinase"/>
    <property type="match status" value="1"/>
</dbReference>
<dbReference type="GO" id="GO:0019546">
    <property type="term" value="P:L-arginine deiminase pathway"/>
    <property type="evidence" value="ECO:0007669"/>
    <property type="project" value="TreeGrafter"/>
</dbReference>
<protein>
    <recommendedName>
        <fullName evidence="4 5">Carbamate kinase</fullName>
    </recommendedName>
</protein>
<feature type="domain" description="Aspartate/glutamate/uridylate kinase" evidence="6">
    <location>
        <begin position="4"/>
        <end position="293"/>
    </location>
</feature>
<dbReference type="NCBIfam" id="TIGR00746">
    <property type="entry name" value="arcC"/>
    <property type="match status" value="1"/>
</dbReference>
<dbReference type="Proteomes" id="UP000030700">
    <property type="component" value="Unassembled WGS sequence"/>
</dbReference>
<dbReference type="InterPro" id="IPR036393">
    <property type="entry name" value="AceGlu_kinase-like_sf"/>
</dbReference>
<dbReference type="PIRSF" id="PIRSF000723">
    <property type="entry name" value="Carbamate_kin"/>
    <property type="match status" value="1"/>
</dbReference>
<dbReference type="NCBIfam" id="NF009007">
    <property type="entry name" value="PRK12352.1"/>
    <property type="match status" value="1"/>
</dbReference>
<organism evidence="7">
    <name type="scientific">Candidatus Moduliflexus flocculans</name>
    <dbReference type="NCBI Taxonomy" id="1499966"/>
    <lineage>
        <taxon>Bacteria</taxon>
        <taxon>Candidatus Moduliflexota</taxon>
        <taxon>Candidatus Moduliflexia</taxon>
        <taxon>Candidatus Moduliflexales</taxon>
        <taxon>Candidatus Moduliflexaceae</taxon>
    </lineage>
</organism>
<keyword evidence="2 5" id="KW-0808">Transferase</keyword>
<proteinExistence type="inferred from homology"/>
<dbReference type="InterPro" id="IPR001048">
    <property type="entry name" value="Asp/Glu/Uridylate_kinase"/>
</dbReference>
<comment type="similarity">
    <text evidence="1 5">Belongs to the carbamate kinase family.</text>
</comment>
<evidence type="ECO:0000256" key="3">
    <source>
        <dbReference type="ARBA" id="ARBA00022777"/>
    </source>
</evidence>
<dbReference type="PRINTS" id="PR01469">
    <property type="entry name" value="CARBMTKINASE"/>
</dbReference>
<dbReference type="FunFam" id="3.40.1160.10:FF:000007">
    <property type="entry name" value="Carbamate kinase"/>
    <property type="match status" value="1"/>
</dbReference>
<keyword evidence="3 5" id="KW-0418">Kinase</keyword>
<dbReference type="Gene3D" id="3.40.1160.10">
    <property type="entry name" value="Acetylglutamate kinase-like"/>
    <property type="match status" value="1"/>
</dbReference>
<dbReference type="EMBL" id="DF820456">
    <property type="protein sequence ID" value="GAK50867.1"/>
    <property type="molecule type" value="Genomic_DNA"/>
</dbReference>
<evidence type="ECO:0000256" key="4">
    <source>
        <dbReference type="NCBIfam" id="TIGR00746"/>
    </source>
</evidence>
<dbReference type="PANTHER" id="PTHR30409">
    <property type="entry name" value="CARBAMATE KINASE"/>
    <property type="match status" value="1"/>
</dbReference>
<dbReference type="GO" id="GO:0008804">
    <property type="term" value="F:carbamate kinase activity"/>
    <property type="evidence" value="ECO:0007669"/>
    <property type="project" value="UniProtKB-UniRule"/>
</dbReference>
<name>A0A0S6VZ19_9BACT</name>
<accession>A0A0S6VZ19</accession>
<evidence type="ECO:0000313" key="8">
    <source>
        <dbReference type="Proteomes" id="UP000030700"/>
    </source>
</evidence>
<dbReference type="STRING" id="1499966.U14_02108"/>
<evidence type="ECO:0000256" key="1">
    <source>
        <dbReference type="ARBA" id="ARBA00011066"/>
    </source>
</evidence>
<evidence type="ECO:0000256" key="5">
    <source>
        <dbReference type="PIRNR" id="PIRNR000723"/>
    </source>
</evidence>
<dbReference type="SUPFAM" id="SSF53633">
    <property type="entry name" value="Carbamate kinase-like"/>
    <property type="match status" value="1"/>
</dbReference>
<dbReference type="PANTHER" id="PTHR30409:SF1">
    <property type="entry name" value="CARBAMATE KINASE-RELATED"/>
    <property type="match status" value="1"/>
</dbReference>
<evidence type="ECO:0000256" key="2">
    <source>
        <dbReference type="ARBA" id="ARBA00022679"/>
    </source>
</evidence>
<evidence type="ECO:0000313" key="7">
    <source>
        <dbReference type="EMBL" id="GAK50867.1"/>
    </source>
</evidence>
<dbReference type="InterPro" id="IPR003964">
    <property type="entry name" value="Carb_kinase"/>
</dbReference>
<sequence length="313" mass="33790">MSQLVVLAIGGNSLIKDTSHMAVKDQYQSVVETSQYMVTLLTMGYRLVITHGNGPQVGFILRRSELARGELHIVPLDSCGADTQGAIGYHIQMALHNAMRQQGVQRTVATIVTQVLVDRADPAFQHPTKPIGSFMDQAQAEQHRREDGWEIMEDAGRGYRRVVASPQPQEIIEFDAIKTLLDHQMIVVAAGGGGIPVIRDAAGNLVGVEAVIDKDCASSLLARKLKADLLVISTGVKQVCLNFGTPQQHPVARMTVAEARTYIRDGHFAPGSMLPKIQALIEFVAMTGNEGLITDPENLVAAVAGQTGTRIVP</sequence>
<reference evidence="7" key="1">
    <citation type="journal article" date="2015" name="PeerJ">
        <title>First genomic representation of candidate bacterial phylum KSB3 points to enhanced environmental sensing as a trigger of wastewater bulking.</title>
        <authorList>
            <person name="Sekiguchi Y."/>
            <person name="Ohashi A."/>
            <person name="Parks D.H."/>
            <person name="Yamauchi T."/>
            <person name="Tyson G.W."/>
            <person name="Hugenholtz P."/>
        </authorList>
    </citation>
    <scope>NUCLEOTIDE SEQUENCE [LARGE SCALE GENOMIC DNA]</scope>
</reference>
<dbReference type="GO" id="GO:0005829">
    <property type="term" value="C:cytosol"/>
    <property type="evidence" value="ECO:0007669"/>
    <property type="project" value="TreeGrafter"/>
</dbReference>
<dbReference type="CDD" id="cd04235">
    <property type="entry name" value="AAK_CK"/>
    <property type="match status" value="1"/>
</dbReference>